<protein>
    <submittedName>
        <fullName evidence="1">Cyclopropane-fatty-acyl-phospholipid synthase</fullName>
    </submittedName>
</protein>
<accession>A0A1H0GWR8</accession>
<dbReference type="EMBL" id="FNIX01000001">
    <property type="protein sequence ID" value="SDO11343.1"/>
    <property type="molecule type" value="Genomic_DNA"/>
</dbReference>
<gene>
    <name evidence="1" type="ORF">SAMN05421507_1011397</name>
</gene>
<sequence>MSLVSWRKMADRVGAPLPIGIHASDGSVAGPQDGAVLVIRSRDALRRLVWSPNELGPARAYLSGELDLEGEEARLRGALHTKSRDRHAISHHYWEVCDEPFVATSTIEMGSTSASATTPSAPRRCTGC</sequence>
<dbReference type="STRING" id="641025.SAMN05421507_1011397"/>
<reference evidence="2" key="1">
    <citation type="submission" date="2016-10" db="EMBL/GenBank/DDBJ databases">
        <authorList>
            <person name="Varghese N."/>
            <person name="Submissions S."/>
        </authorList>
    </citation>
    <scope>NUCLEOTIDE SEQUENCE [LARGE SCALE GENOMIC DNA]</scope>
    <source>
        <strain evidence="2">CGMCC 4.6609</strain>
    </source>
</reference>
<organism evidence="1 2">
    <name type="scientific">Lentzea jiangxiensis</name>
    <dbReference type="NCBI Taxonomy" id="641025"/>
    <lineage>
        <taxon>Bacteria</taxon>
        <taxon>Bacillati</taxon>
        <taxon>Actinomycetota</taxon>
        <taxon>Actinomycetes</taxon>
        <taxon>Pseudonocardiales</taxon>
        <taxon>Pseudonocardiaceae</taxon>
        <taxon>Lentzea</taxon>
    </lineage>
</organism>
<dbReference type="AlphaFoldDB" id="A0A1H0GWR8"/>
<keyword evidence="2" id="KW-1185">Reference proteome</keyword>
<evidence type="ECO:0000313" key="1">
    <source>
        <dbReference type="EMBL" id="SDO11343.1"/>
    </source>
</evidence>
<name>A0A1H0GWR8_9PSEU</name>
<proteinExistence type="predicted"/>
<dbReference type="Proteomes" id="UP000199691">
    <property type="component" value="Unassembled WGS sequence"/>
</dbReference>
<evidence type="ECO:0000313" key="2">
    <source>
        <dbReference type="Proteomes" id="UP000199691"/>
    </source>
</evidence>